<sequence>MSNSEKAYFDIHNVQMHATFRICPLVGLFPSGTRKPGWVPCQKFTSPHRFLWPLEFMALVTWPCHSYALNIPSVVLLFASRSLIMSLISHMEAAKSNRNISVPIPWEGLFPYEMVAAPLFPCTT</sequence>
<dbReference type="EMBL" id="KN833738">
    <property type="protein sequence ID" value="KIK22529.1"/>
    <property type="molecule type" value="Genomic_DNA"/>
</dbReference>
<reference evidence="1 2" key="1">
    <citation type="submission" date="2014-04" db="EMBL/GenBank/DDBJ databases">
        <authorList>
            <consortium name="DOE Joint Genome Institute"/>
            <person name="Kuo A."/>
            <person name="Kohler A."/>
            <person name="Costa M.D."/>
            <person name="Nagy L.G."/>
            <person name="Floudas D."/>
            <person name="Copeland A."/>
            <person name="Barry K.W."/>
            <person name="Cichocki N."/>
            <person name="Veneault-Fourrey C."/>
            <person name="LaButti K."/>
            <person name="Lindquist E.A."/>
            <person name="Lipzen A."/>
            <person name="Lundell T."/>
            <person name="Morin E."/>
            <person name="Murat C."/>
            <person name="Sun H."/>
            <person name="Tunlid A."/>
            <person name="Henrissat B."/>
            <person name="Grigoriev I.V."/>
            <person name="Hibbett D.S."/>
            <person name="Martin F."/>
            <person name="Nordberg H.P."/>
            <person name="Cantor M.N."/>
            <person name="Hua S.X."/>
        </authorList>
    </citation>
    <scope>NUCLEOTIDE SEQUENCE [LARGE SCALE GENOMIC DNA]</scope>
    <source>
        <strain evidence="1 2">441</strain>
    </source>
</reference>
<accession>A0A0C9Z971</accession>
<dbReference type="HOGENOM" id="CLU_2004825_0_0_1"/>
<dbReference type="Proteomes" id="UP000054018">
    <property type="component" value="Unassembled WGS sequence"/>
</dbReference>
<proteinExistence type="predicted"/>
<evidence type="ECO:0000313" key="2">
    <source>
        <dbReference type="Proteomes" id="UP000054018"/>
    </source>
</evidence>
<gene>
    <name evidence="1" type="ORF">PISMIDRAFT_497888</name>
</gene>
<reference evidence="2" key="2">
    <citation type="submission" date="2015-01" db="EMBL/GenBank/DDBJ databases">
        <title>Evolutionary Origins and Diversification of the Mycorrhizal Mutualists.</title>
        <authorList>
            <consortium name="DOE Joint Genome Institute"/>
            <consortium name="Mycorrhizal Genomics Consortium"/>
            <person name="Kohler A."/>
            <person name="Kuo A."/>
            <person name="Nagy L.G."/>
            <person name="Floudas D."/>
            <person name="Copeland A."/>
            <person name="Barry K.W."/>
            <person name="Cichocki N."/>
            <person name="Veneault-Fourrey C."/>
            <person name="LaButti K."/>
            <person name="Lindquist E.A."/>
            <person name="Lipzen A."/>
            <person name="Lundell T."/>
            <person name="Morin E."/>
            <person name="Murat C."/>
            <person name="Riley R."/>
            <person name="Ohm R."/>
            <person name="Sun H."/>
            <person name="Tunlid A."/>
            <person name="Henrissat B."/>
            <person name="Grigoriev I.V."/>
            <person name="Hibbett D.S."/>
            <person name="Martin F."/>
        </authorList>
    </citation>
    <scope>NUCLEOTIDE SEQUENCE [LARGE SCALE GENOMIC DNA]</scope>
    <source>
        <strain evidence="2">441</strain>
    </source>
</reference>
<organism evidence="1 2">
    <name type="scientific">Pisolithus microcarpus 441</name>
    <dbReference type="NCBI Taxonomy" id="765257"/>
    <lineage>
        <taxon>Eukaryota</taxon>
        <taxon>Fungi</taxon>
        <taxon>Dikarya</taxon>
        <taxon>Basidiomycota</taxon>
        <taxon>Agaricomycotina</taxon>
        <taxon>Agaricomycetes</taxon>
        <taxon>Agaricomycetidae</taxon>
        <taxon>Boletales</taxon>
        <taxon>Sclerodermatineae</taxon>
        <taxon>Pisolithaceae</taxon>
        <taxon>Pisolithus</taxon>
    </lineage>
</organism>
<protein>
    <submittedName>
        <fullName evidence="1">Uncharacterized protein</fullName>
    </submittedName>
</protein>
<evidence type="ECO:0000313" key="1">
    <source>
        <dbReference type="EMBL" id="KIK22529.1"/>
    </source>
</evidence>
<name>A0A0C9Z971_9AGAM</name>
<dbReference type="AlphaFoldDB" id="A0A0C9Z971"/>
<keyword evidence="2" id="KW-1185">Reference proteome</keyword>